<name>A0ABP6MDE6_9ACTN</name>
<evidence type="ECO:0000313" key="1">
    <source>
        <dbReference type="EMBL" id="GAA3103309.1"/>
    </source>
</evidence>
<sequence>MAASDHHTSAARAHTGRMVSQIIRPGHLTAHQTATVLGVSLDGVRQLVRRGQLTRSGGSPRQPWFKVQDVAALDAKRRTRAAT</sequence>
<organism evidence="1 2">
    <name type="scientific">Streptomyces rectiviolaceus</name>
    <dbReference type="NCBI Taxonomy" id="332591"/>
    <lineage>
        <taxon>Bacteria</taxon>
        <taxon>Bacillati</taxon>
        <taxon>Actinomycetota</taxon>
        <taxon>Actinomycetes</taxon>
        <taxon>Kitasatosporales</taxon>
        <taxon>Streptomycetaceae</taxon>
        <taxon>Streptomyces</taxon>
    </lineage>
</organism>
<evidence type="ECO:0008006" key="3">
    <source>
        <dbReference type="Google" id="ProtNLM"/>
    </source>
</evidence>
<reference evidence="2" key="1">
    <citation type="journal article" date="2019" name="Int. J. Syst. Evol. Microbiol.">
        <title>The Global Catalogue of Microorganisms (GCM) 10K type strain sequencing project: providing services to taxonomists for standard genome sequencing and annotation.</title>
        <authorList>
            <consortium name="The Broad Institute Genomics Platform"/>
            <consortium name="The Broad Institute Genome Sequencing Center for Infectious Disease"/>
            <person name="Wu L."/>
            <person name="Ma J."/>
        </authorList>
    </citation>
    <scope>NUCLEOTIDE SEQUENCE [LARGE SCALE GENOMIC DNA]</scope>
    <source>
        <strain evidence="2">JCM 9092</strain>
    </source>
</reference>
<dbReference type="EMBL" id="BAAAUG010000041">
    <property type="protein sequence ID" value="GAA3103309.1"/>
    <property type="molecule type" value="Genomic_DNA"/>
</dbReference>
<accession>A0ABP6MDE6</accession>
<dbReference type="Proteomes" id="UP001501637">
    <property type="component" value="Unassembled WGS sequence"/>
</dbReference>
<keyword evidence="2" id="KW-1185">Reference proteome</keyword>
<gene>
    <name evidence="1" type="ORF">GCM10010449_27970</name>
</gene>
<protein>
    <recommendedName>
        <fullName evidence="3">Helix-turn-helix domain-containing protein</fullName>
    </recommendedName>
</protein>
<evidence type="ECO:0000313" key="2">
    <source>
        <dbReference type="Proteomes" id="UP001501637"/>
    </source>
</evidence>
<comment type="caution">
    <text evidence="1">The sequence shown here is derived from an EMBL/GenBank/DDBJ whole genome shotgun (WGS) entry which is preliminary data.</text>
</comment>
<proteinExistence type="predicted"/>
<dbReference type="RefSeq" id="WP_344521092.1">
    <property type="nucleotide sequence ID" value="NZ_BAAAUG010000041.1"/>
</dbReference>